<dbReference type="AlphaFoldDB" id="A0A7V4KBT3"/>
<reference evidence="1" key="1">
    <citation type="journal article" date="2020" name="mSystems">
        <title>Genome- and Community-Level Interaction Insights into Carbon Utilization and Element Cycling Functions of Hydrothermarchaeota in Hydrothermal Sediment.</title>
        <authorList>
            <person name="Zhou Z."/>
            <person name="Liu Y."/>
            <person name="Xu W."/>
            <person name="Pan J."/>
            <person name="Luo Z.H."/>
            <person name="Li M."/>
        </authorList>
    </citation>
    <scope>NUCLEOTIDE SEQUENCE [LARGE SCALE GENOMIC DNA]</scope>
    <source>
        <strain evidence="1">SpSt-61</strain>
    </source>
</reference>
<organism evidence="1">
    <name type="scientific">Fervidobacterium pennivorans</name>
    <dbReference type="NCBI Taxonomy" id="93466"/>
    <lineage>
        <taxon>Bacteria</taxon>
        <taxon>Thermotogati</taxon>
        <taxon>Thermotogota</taxon>
        <taxon>Thermotogae</taxon>
        <taxon>Thermotogales</taxon>
        <taxon>Fervidobacteriaceae</taxon>
        <taxon>Fervidobacterium</taxon>
    </lineage>
</organism>
<proteinExistence type="predicted"/>
<comment type="caution">
    <text evidence="1">The sequence shown here is derived from an EMBL/GenBank/DDBJ whole genome shotgun (WGS) entry which is preliminary data.</text>
</comment>
<dbReference type="EMBL" id="DSZZ01000084">
    <property type="protein sequence ID" value="HGU52243.1"/>
    <property type="molecule type" value="Genomic_DNA"/>
</dbReference>
<sequence>MVKQSGFFNYLSLAVLFLIVILATGCALFGPEALPNQPVTDETKLEPSDPRYVVELLADEELAEILDSVSQTLFAKDFKSVYEGKFAVKTFEEEFDLSEILNILEAHKTYIAKIEAFLNDGAKKFYTHPERQNYIVEIQGERKDKIVALAKKINREVNAPEKLYMDYRDFSVAYNTLAGLYYLYIAVVQADHFEKAWKEVLTDPSTDTRFVIKDARDYILEILSELGKGSLTDFAKVREYTTNLLSISKPTDLLNMADILNPEPFKLVNVNKMLDAIKWSVMSYLEIGAFENNTSIIDSKGFRKDGKESITTLFAKALETDECFVAKNELEKPANFGTLKLNGKVPEKVKDVLNEFNKALPNAGMIEFTQEATMSLNDGVNKTEYSYKFGVMFDFRKLYKESIDLRDNNIGIKKAFFDTIFASAEAFNGFIQRLANGQLTNEDVSLIITNLPFIVLSIDPNNPSVGLRFQLNNNGNLNDPAAKVEFILNAKYTEVITEISSAVKTFVIREALKQKLEEMLKANQK</sequence>
<accession>A0A7V4KBT3</accession>
<gene>
    <name evidence="1" type="ORF">ENT78_01725</name>
</gene>
<dbReference type="PROSITE" id="PS51257">
    <property type="entry name" value="PROKAR_LIPOPROTEIN"/>
    <property type="match status" value="1"/>
</dbReference>
<protein>
    <submittedName>
        <fullName evidence="1">Uncharacterized protein</fullName>
    </submittedName>
</protein>
<evidence type="ECO:0000313" key="1">
    <source>
        <dbReference type="EMBL" id="HGU52243.1"/>
    </source>
</evidence>
<name>A0A7V4KBT3_FERPE</name>